<evidence type="ECO:0000313" key="8">
    <source>
        <dbReference type="Proteomes" id="UP000189542"/>
    </source>
</evidence>
<keyword evidence="2 4" id="KW-0238">DNA-binding</keyword>
<name>A0A1V2N777_9HYPH</name>
<evidence type="ECO:0000259" key="5">
    <source>
        <dbReference type="PROSITE" id="PS51898"/>
    </source>
</evidence>
<sequence length="325" mass="37632">MEKKNLHEIVTTELLEERQNWLNSLKVEHGLSKLTLQSYERDMRQFLTFMAFYTGEKIDLQAIRQLLYTDIRAFVSKRRLHGIENRSLTRSLSGIRSFLKYLKKRQITGEANILNMKNLKKSNSLPKPLSEKQVLNLINYDINTHNDTKWINARNSAILYLLYGCGLRISETLSLTPQNIIDDESSLRITGKGNKTRIVPLLSSVREIIMKYYILCPFDLHIELPLFRGARGKPLNPGVFQRYIRYLRQNLSLPTTTTPHTLRHSFATHILSNGGDLRSIQSVLGHSRLSSTQVYTNVDSKRIIEIYDQSHPIVTNNNKKPKLLR</sequence>
<evidence type="ECO:0000256" key="4">
    <source>
        <dbReference type="PROSITE-ProRule" id="PRU01248"/>
    </source>
</evidence>
<reference evidence="7 8" key="1">
    <citation type="journal article" date="2017" name="PLoS ONE">
        <title>Genomic sequence of 'Candidatus Liberibacter solanacearum' haplotype C and its comparison with haplotype A and B genomes.</title>
        <authorList>
            <person name="Wang J."/>
            <person name="Haapalainen M."/>
            <person name="Schott T."/>
            <person name="Thompson S.M."/>
            <person name="Smith G.R."/>
            <person name="Nissinen A.I."/>
            <person name="Pirhonen M."/>
        </authorList>
    </citation>
    <scope>NUCLEOTIDE SEQUENCE [LARGE SCALE GENOMIC DNA]</scope>
    <source>
        <strain evidence="7 8">FIN111</strain>
    </source>
</reference>
<dbReference type="PANTHER" id="PTHR30349:SF90">
    <property type="entry name" value="TYROSINE RECOMBINASE XERD"/>
    <property type="match status" value="1"/>
</dbReference>
<dbReference type="InterPro" id="IPR010998">
    <property type="entry name" value="Integrase_recombinase_N"/>
</dbReference>
<dbReference type="OrthoDB" id="9801717at2"/>
<evidence type="ECO:0000259" key="6">
    <source>
        <dbReference type="PROSITE" id="PS51900"/>
    </source>
</evidence>
<dbReference type="Pfam" id="PF00589">
    <property type="entry name" value="Phage_integrase"/>
    <property type="match status" value="1"/>
</dbReference>
<proteinExistence type="predicted"/>
<dbReference type="EMBL" id="LVWB01000013">
    <property type="protein sequence ID" value="ONI58759.1"/>
    <property type="molecule type" value="Genomic_DNA"/>
</dbReference>
<dbReference type="GO" id="GO:0006310">
    <property type="term" value="P:DNA recombination"/>
    <property type="evidence" value="ECO:0007669"/>
    <property type="project" value="UniProtKB-KW"/>
</dbReference>
<gene>
    <name evidence="7" type="ORF">AYO25_04095</name>
</gene>
<dbReference type="SUPFAM" id="SSF56349">
    <property type="entry name" value="DNA breaking-rejoining enzymes"/>
    <property type="match status" value="1"/>
</dbReference>
<dbReference type="InterPro" id="IPR044068">
    <property type="entry name" value="CB"/>
</dbReference>
<dbReference type="RefSeq" id="WP_076969600.1">
    <property type="nucleotide sequence ID" value="NZ_LVWB01000013.1"/>
</dbReference>
<organism evidence="7 8">
    <name type="scientific">Candidatus Liberibacter solanacearum</name>
    <dbReference type="NCBI Taxonomy" id="556287"/>
    <lineage>
        <taxon>Bacteria</taxon>
        <taxon>Pseudomonadati</taxon>
        <taxon>Pseudomonadota</taxon>
        <taxon>Alphaproteobacteria</taxon>
        <taxon>Hyphomicrobiales</taxon>
        <taxon>Rhizobiaceae</taxon>
        <taxon>Liberibacter</taxon>
    </lineage>
</organism>
<evidence type="ECO:0000256" key="1">
    <source>
        <dbReference type="ARBA" id="ARBA00022908"/>
    </source>
</evidence>
<evidence type="ECO:0000313" key="7">
    <source>
        <dbReference type="EMBL" id="ONI58759.1"/>
    </source>
</evidence>
<keyword evidence="1" id="KW-0229">DNA integration</keyword>
<dbReference type="GO" id="GO:0003677">
    <property type="term" value="F:DNA binding"/>
    <property type="evidence" value="ECO:0007669"/>
    <property type="project" value="UniProtKB-UniRule"/>
</dbReference>
<dbReference type="InterPro" id="IPR013762">
    <property type="entry name" value="Integrase-like_cat_sf"/>
</dbReference>
<dbReference type="PROSITE" id="PS51898">
    <property type="entry name" value="TYR_RECOMBINASE"/>
    <property type="match status" value="1"/>
</dbReference>
<dbReference type="AlphaFoldDB" id="A0A1V2N777"/>
<dbReference type="InterPro" id="IPR002104">
    <property type="entry name" value="Integrase_catalytic"/>
</dbReference>
<dbReference type="InterPro" id="IPR011010">
    <property type="entry name" value="DNA_brk_join_enz"/>
</dbReference>
<dbReference type="Gene3D" id="1.10.150.130">
    <property type="match status" value="1"/>
</dbReference>
<feature type="domain" description="Tyr recombinase" evidence="5">
    <location>
        <begin position="124"/>
        <end position="308"/>
    </location>
</feature>
<evidence type="ECO:0000256" key="3">
    <source>
        <dbReference type="ARBA" id="ARBA00023172"/>
    </source>
</evidence>
<protein>
    <submittedName>
        <fullName evidence="7">Recombinase XerC</fullName>
    </submittedName>
</protein>
<dbReference type="InterPro" id="IPR004107">
    <property type="entry name" value="Integrase_SAM-like_N"/>
</dbReference>
<accession>A0A1V2N777</accession>
<dbReference type="GO" id="GO:0015074">
    <property type="term" value="P:DNA integration"/>
    <property type="evidence" value="ECO:0007669"/>
    <property type="project" value="UniProtKB-KW"/>
</dbReference>
<comment type="caution">
    <text evidence="7">The sequence shown here is derived from an EMBL/GenBank/DDBJ whole genome shotgun (WGS) entry which is preliminary data.</text>
</comment>
<evidence type="ECO:0000256" key="2">
    <source>
        <dbReference type="ARBA" id="ARBA00023125"/>
    </source>
</evidence>
<dbReference type="PANTHER" id="PTHR30349">
    <property type="entry name" value="PHAGE INTEGRASE-RELATED"/>
    <property type="match status" value="1"/>
</dbReference>
<dbReference type="PROSITE" id="PS51900">
    <property type="entry name" value="CB"/>
    <property type="match status" value="1"/>
</dbReference>
<dbReference type="Pfam" id="PF02899">
    <property type="entry name" value="Phage_int_SAM_1"/>
    <property type="match status" value="1"/>
</dbReference>
<dbReference type="Gene3D" id="1.10.443.10">
    <property type="entry name" value="Intergrase catalytic core"/>
    <property type="match status" value="1"/>
</dbReference>
<dbReference type="InterPro" id="IPR050090">
    <property type="entry name" value="Tyrosine_recombinase_XerCD"/>
</dbReference>
<keyword evidence="3" id="KW-0233">DNA recombination</keyword>
<dbReference type="SUPFAM" id="SSF47823">
    <property type="entry name" value="lambda integrase-like, N-terminal domain"/>
    <property type="match status" value="1"/>
</dbReference>
<feature type="domain" description="Core-binding (CB)" evidence="6">
    <location>
        <begin position="12"/>
        <end position="103"/>
    </location>
</feature>
<dbReference type="Proteomes" id="UP000189542">
    <property type="component" value="Unassembled WGS sequence"/>
</dbReference>